<proteinExistence type="inferred from homology"/>
<comment type="caution">
    <text evidence="8">The sequence shown here is derived from an EMBL/GenBank/DDBJ whole genome shotgun (WGS) entry which is preliminary data.</text>
</comment>
<dbReference type="Proteomes" id="UP000011885">
    <property type="component" value="Unassembled WGS sequence"/>
</dbReference>
<keyword evidence="9" id="KW-1185">Reference proteome</keyword>
<comment type="catalytic activity">
    <reaction evidence="1">
        <text>a ribonucleoside 5'-phosphate + H2O = a ribonucleoside + phosphate</text>
        <dbReference type="Rhea" id="RHEA:12484"/>
        <dbReference type="ChEBI" id="CHEBI:15377"/>
        <dbReference type="ChEBI" id="CHEBI:18254"/>
        <dbReference type="ChEBI" id="CHEBI:43474"/>
        <dbReference type="ChEBI" id="CHEBI:58043"/>
        <dbReference type="EC" id="3.1.3.5"/>
    </reaction>
</comment>
<dbReference type="PANTHER" id="PTHR30457">
    <property type="entry name" value="5'-NUCLEOTIDASE SURE"/>
    <property type="match status" value="1"/>
</dbReference>
<evidence type="ECO:0000256" key="3">
    <source>
        <dbReference type="ARBA" id="ARBA00012643"/>
    </source>
</evidence>
<name>M5U3J4_9BACT</name>
<dbReference type="EC" id="3.1.3.5" evidence="3"/>
<dbReference type="Gene3D" id="3.40.1210.10">
    <property type="entry name" value="Survival protein SurE-like phosphatase/nucleotidase"/>
    <property type="match status" value="1"/>
</dbReference>
<keyword evidence="5" id="KW-0378">Hydrolase</keyword>
<dbReference type="EMBL" id="ANOH01000193">
    <property type="protein sequence ID" value="EMI55829.1"/>
    <property type="molecule type" value="Genomic_DNA"/>
</dbReference>
<gene>
    <name evidence="8" type="ORF">RSSM_02722</name>
</gene>
<organism evidence="8 9">
    <name type="scientific">Rhodopirellula sallentina SM41</name>
    <dbReference type="NCBI Taxonomy" id="1263870"/>
    <lineage>
        <taxon>Bacteria</taxon>
        <taxon>Pseudomonadati</taxon>
        <taxon>Planctomycetota</taxon>
        <taxon>Planctomycetia</taxon>
        <taxon>Pirellulales</taxon>
        <taxon>Pirellulaceae</taxon>
        <taxon>Rhodopirellula</taxon>
    </lineage>
</organism>
<evidence type="ECO:0000256" key="1">
    <source>
        <dbReference type="ARBA" id="ARBA00000815"/>
    </source>
</evidence>
<evidence type="ECO:0000313" key="8">
    <source>
        <dbReference type="EMBL" id="EMI55829.1"/>
    </source>
</evidence>
<dbReference type="AlphaFoldDB" id="M5U3J4"/>
<dbReference type="GO" id="GO:0046872">
    <property type="term" value="F:metal ion binding"/>
    <property type="evidence" value="ECO:0007669"/>
    <property type="project" value="UniProtKB-KW"/>
</dbReference>
<feature type="domain" description="Survival protein SurE-like phosphatase/nucleotidase" evidence="7">
    <location>
        <begin position="30"/>
        <end position="227"/>
    </location>
</feature>
<dbReference type="Pfam" id="PF01975">
    <property type="entry name" value="SurE"/>
    <property type="match status" value="1"/>
</dbReference>
<comment type="similarity">
    <text evidence="2">Belongs to the SurE nucleotidase family.</text>
</comment>
<dbReference type="PATRIC" id="fig|1263870.3.peg.2893"/>
<evidence type="ECO:0000256" key="2">
    <source>
        <dbReference type="ARBA" id="ARBA00011062"/>
    </source>
</evidence>
<dbReference type="PANTHER" id="PTHR30457:SF0">
    <property type="entry name" value="PHOSPHATASE, PUTATIVE (AFU_ORTHOLOGUE AFUA_4G01070)-RELATED"/>
    <property type="match status" value="1"/>
</dbReference>
<dbReference type="InterPro" id="IPR036523">
    <property type="entry name" value="SurE-like_sf"/>
</dbReference>
<evidence type="ECO:0000259" key="7">
    <source>
        <dbReference type="Pfam" id="PF01975"/>
    </source>
</evidence>
<dbReference type="InterPro" id="IPR030048">
    <property type="entry name" value="SurE"/>
</dbReference>
<dbReference type="InterPro" id="IPR002828">
    <property type="entry name" value="SurE-like_Pase/nucleotidase"/>
</dbReference>
<evidence type="ECO:0000256" key="4">
    <source>
        <dbReference type="ARBA" id="ARBA00022723"/>
    </source>
</evidence>
<keyword evidence="4" id="KW-0479">Metal-binding</keyword>
<accession>M5U3J4</accession>
<evidence type="ECO:0000313" key="9">
    <source>
        <dbReference type="Proteomes" id="UP000011885"/>
    </source>
</evidence>
<feature type="region of interest" description="Disordered" evidence="6">
    <location>
        <begin position="1"/>
        <end position="24"/>
    </location>
</feature>
<evidence type="ECO:0000256" key="5">
    <source>
        <dbReference type="ARBA" id="ARBA00022801"/>
    </source>
</evidence>
<sequence length="311" mass="34318">MARFRPRPTFPPRHQTQTAQEPTKIHRMQILITNDDGIDAPGIDALHRAITDFLARREIRNIDLLVVAPDRGRSECGHSVTTSRDLIVRQERPGWISVDGTPVDCVRVALTCICPSAIAVFSGVNAGANVGQDLMVSGTFAAAREAALHSKPAMAISHYRRPDIPKTWDHITEWLEPTFEAFFSRESCKLLTEETDDASRFRASQERSAGGQKCRVWNVNLPAISPETPGPPPVTECFVDETRLERNGPSLEPISSPDAANDSNKLPLESTVRLTSEFHDRPRMAGSDVEQCFGGKITVSYVDPHVASRSV</sequence>
<dbReference type="SUPFAM" id="SSF64167">
    <property type="entry name" value="SurE-like"/>
    <property type="match status" value="1"/>
</dbReference>
<reference evidence="8 9" key="1">
    <citation type="journal article" date="2013" name="Mar. Genomics">
        <title>Expression of sulfatases in Rhodopirellula baltica and the diversity of sulfatases in the genus Rhodopirellula.</title>
        <authorList>
            <person name="Wegner C.E."/>
            <person name="Richter-Heitmann T."/>
            <person name="Klindworth A."/>
            <person name="Klockow C."/>
            <person name="Richter M."/>
            <person name="Achstetter T."/>
            <person name="Glockner F.O."/>
            <person name="Harder J."/>
        </authorList>
    </citation>
    <scope>NUCLEOTIDE SEQUENCE [LARGE SCALE GENOMIC DNA]</scope>
    <source>
        <strain evidence="8 9">SM41</strain>
    </source>
</reference>
<protein>
    <recommendedName>
        <fullName evidence="3">5'-nucleotidase</fullName>
        <ecNumber evidence="3">3.1.3.5</ecNumber>
    </recommendedName>
</protein>
<evidence type="ECO:0000256" key="6">
    <source>
        <dbReference type="SAM" id="MobiDB-lite"/>
    </source>
</evidence>
<dbReference type="GO" id="GO:0008253">
    <property type="term" value="F:5'-nucleotidase activity"/>
    <property type="evidence" value="ECO:0007669"/>
    <property type="project" value="UniProtKB-EC"/>
</dbReference>